<proteinExistence type="predicted"/>
<name>A0A8K0X6Z0_9PEZI</name>
<feature type="domain" description="Enoyl reductase (ER)" evidence="1">
    <location>
        <begin position="19"/>
        <end position="349"/>
    </location>
</feature>
<evidence type="ECO:0000259" key="1">
    <source>
        <dbReference type="SMART" id="SM00829"/>
    </source>
</evidence>
<accession>A0A8K0X6Z0</accession>
<gene>
    <name evidence="2" type="ORF">B0T11DRAFT_336794</name>
</gene>
<dbReference type="EMBL" id="JAGPXD010000002">
    <property type="protein sequence ID" value="KAH7367411.1"/>
    <property type="molecule type" value="Genomic_DNA"/>
</dbReference>
<dbReference type="Proteomes" id="UP000813385">
    <property type="component" value="Unassembled WGS sequence"/>
</dbReference>
<dbReference type="SUPFAM" id="SSF50129">
    <property type="entry name" value="GroES-like"/>
    <property type="match status" value="1"/>
</dbReference>
<dbReference type="SUPFAM" id="SSF51735">
    <property type="entry name" value="NAD(P)-binding Rossmann-fold domains"/>
    <property type="match status" value="1"/>
</dbReference>
<dbReference type="CDD" id="cd08267">
    <property type="entry name" value="MDR1"/>
    <property type="match status" value="1"/>
</dbReference>
<dbReference type="InterPro" id="IPR013154">
    <property type="entry name" value="ADH-like_N"/>
</dbReference>
<dbReference type="Gene3D" id="3.90.180.10">
    <property type="entry name" value="Medium-chain alcohol dehydrogenases, catalytic domain"/>
    <property type="match status" value="1"/>
</dbReference>
<keyword evidence="3" id="KW-1185">Reference proteome</keyword>
<evidence type="ECO:0000313" key="2">
    <source>
        <dbReference type="EMBL" id="KAH7367411.1"/>
    </source>
</evidence>
<dbReference type="SMART" id="SM00829">
    <property type="entry name" value="PKS_ER"/>
    <property type="match status" value="1"/>
</dbReference>
<dbReference type="InterPro" id="IPR050700">
    <property type="entry name" value="YIM1/Zinc_Alcohol_DH_Fams"/>
</dbReference>
<comment type="caution">
    <text evidence="2">The sequence shown here is derived from an EMBL/GenBank/DDBJ whole genome shotgun (WGS) entry which is preliminary data.</text>
</comment>
<organism evidence="2 3">
    <name type="scientific">Plectosphaerella cucumerina</name>
    <dbReference type="NCBI Taxonomy" id="40658"/>
    <lineage>
        <taxon>Eukaryota</taxon>
        <taxon>Fungi</taxon>
        <taxon>Dikarya</taxon>
        <taxon>Ascomycota</taxon>
        <taxon>Pezizomycotina</taxon>
        <taxon>Sordariomycetes</taxon>
        <taxon>Hypocreomycetidae</taxon>
        <taxon>Glomerellales</taxon>
        <taxon>Plectosphaerellaceae</taxon>
        <taxon>Plectosphaerella</taxon>
    </lineage>
</organism>
<reference evidence="2" key="1">
    <citation type="journal article" date="2021" name="Nat. Commun.">
        <title>Genetic determinants of endophytism in the Arabidopsis root mycobiome.</title>
        <authorList>
            <person name="Mesny F."/>
            <person name="Miyauchi S."/>
            <person name="Thiergart T."/>
            <person name="Pickel B."/>
            <person name="Atanasova L."/>
            <person name="Karlsson M."/>
            <person name="Huettel B."/>
            <person name="Barry K.W."/>
            <person name="Haridas S."/>
            <person name="Chen C."/>
            <person name="Bauer D."/>
            <person name="Andreopoulos W."/>
            <person name="Pangilinan J."/>
            <person name="LaButti K."/>
            <person name="Riley R."/>
            <person name="Lipzen A."/>
            <person name="Clum A."/>
            <person name="Drula E."/>
            <person name="Henrissat B."/>
            <person name="Kohler A."/>
            <person name="Grigoriev I.V."/>
            <person name="Martin F.M."/>
            <person name="Hacquard S."/>
        </authorList>
    </citation>
    <scope>NUCLEOTIDE SEQUENCE</scope>
    <source>
        <strain evidence="2">MPI-CAGE-AT-0016</strain>
    </source>
</reference>
<dbReference type="Gene3D" id="3.40.50.720">
    <property type="entry name" value="NAD(P)-binding Rossmann-like Domain"/>
    <property type="match status" value="1"/>
</dbReference>
<dbReference type="Pfam" id="PF08240">
    <property type="entry name" value="ADH_N"/>
    <property type="match status" value="1"/>
</dbReference>
<protein>
    <recommendedName>
        <fullName evidence="1">Enoyl reductase (ER) domain-containing protein</fullName>
    </recommendedName>
</protein>
<evidence type="ECO:0000313" key="3">
    <source>
        <dbReference type="Proteomes" id="UP000813385"/>
    </source>
</evidence>
<dbReference type="Pfam" id="PF13602">
    <property type="entry name" value="ADH_zinc_N_2"/>
    <property type="match status" value="1"/>
</dbReference>
<dbReference type="PANTHER" id="PTHR11695">
    <property type="entry name" value="ALCOHOL DEHYDROGENASE RELATED"/>
    <property type="match status" value="1"/>
</dbReference>
<sequence>MSAPNLPKTIRAWTIPKSGQPRDALLLRTDFPGPKPPSGDALVVRVSHAALNPADLKVVITSPLQDLLRLLRGVAVPGMDFAGEVVAVGPQAPAHLAAPGTRVCGAYNAAPIVWGNGTLAEYITVPASVVAQQPPGWTGGAAAGLGGIAGQTAEAIMRNARVQPGWRVLLVGISGGVGSILVQMLKSAGAVVFGVCSESNAAMAKSLGADEVIDYTVHKPLHAFLTQEYRDKPFDVIIDCAGSYDLFEPAKHFLNPGSLFITIVGGVGILQNLEYIIRDHLLPHALGGFPSYFRSVMLSPTGEFARAATQTAAEGKVTQCPVDSEYAMENAVEAYEKLETSRAKGKIIVKVHS</sequence>
<dbReference type="GO" id="GO:0016491">
    <property type="term" value="F:oxidoreductase activity"/>
    <property type="evidence" value="ECO:0007669"/>
    <property type="project" value="InterPro"/>
</dbReference>
<dbReference type="PANTHER" id="PTHR11695:SF294">
    <property type="entry name" value="RETICULON-4-INTERACTING PROTEIN 1, MITOCHONDRIAL"/>
    <property type="match status" value="1"/>
</dbReference>
<dbReference type="InterPro" id="IPR020843">
    <property type="entry name" value="ER"/>
</dbReference>
<dbReference type="InterPro" id="IPR036291">
    <property type="entry name" value="NAD(P)-bd_dom_sf"/>
</dbReference>
<dbReference type="OrthoDB" id="3509362at2759"/>
<dbReference type="InterPro" id="IPR011032">
    <property type="entry name" value="GroES-like_sf"/>
</dbReference>
<dbReference type="AlphaFoldDB" id="A0A8K0X6Z0"/>